<gene>
    <name evidence="7" type="ORF">EVEC_LOCUS8606</name>
</gene>
<proteinExistence type="predicted"/>
<dbReference type="Gene3D" id="4.10.1000.10">
    <property type="entry name" value="Zinc finger, CCCH-type"/>
    <property type="match status" value="1"/>
</dbReference>
<evidence type="ECO:0000256" key="5">
    <source>
        <dbReference type="SAM" id="MobiDB-lite"/>
    </source>
</evidence>
<feature type="compositionally biased region" description="Low complexity" evidence="5">
    <location>
        <begin position="768"/>
        <end position="778"/>
    </location>
</feature>
<feature type="region of interest" description="Disordered" evidence="5">
    <location>
        <begin position="125"/>
        <end position="151"/>
    </location>
</feature>
<evidence type="ECO:0000256" key="4">
    <source>
        <dbReference type="PROSITE-ProRule" id="PRU00723"/>
    </source>
</evidence>
<dbReference type="InterPro" id="IPR036855">
    <property type="entry name" value="Znf_CCCH_sf"/>
</dbReference>
<dbReference type="AlphaFoldDB" id="A0A0N4VEP7"/>
<organism evidence="9">
    <name type="scientific">Enterobius vermicularis</name>
    <name type="common">Human pinworm</name>
    <dbReference type="NCBI Taxonomy" id="51028"/>
    <lineage>
        <taxon>Eukaryota</taxon>
        <taxon>Metazoa</taxon>
        <taxon>Ecdysozoa</taxon>
        <taxon>Nematoda</taxon>
        <taxon>Chromadorea</taxon>
        <taxon>Rhabditida</taxon>
        <taxon>Spirurina</taxon>
        <taxon>Oxyuridomorpha</taxon>
        <taxon>Oxyuroidea</taxon>
        <taxon>Oxyuridae</taxon>
        <taxon>Enterobius</taxon>
    </lineage>
</organism>
<feature type="compositionally biased region" description="Basic and acidic residues" evidence="5">
    <location>
        <begin position="128"/>
        <end position="151"/>
    </location>
</feature>
<dbReference type="GO" id="GO:0008270">
    <property type="term" value="F:zinc ion binding"/>
    <property type="evidence" value="ECO:0007669"/>
    <property type="project" value="UniProtKB-KW"/>
</dbReference>
<dbReference type="Pfam" id="PF00642">
    <property type="entry name" value="zf-CCCH"/>
    <property type="match status" value="1"/>
</dbReference>
<evidence type="ECO:0000313" key="7">
    <source>
        <dbReference type="EMBL" id="VDD93855.1"/>
    </source>
</evidence>
<dbReference type="PROSITE" id="PS50103">
    <property type="entry name" value="ZF_C3H1"/>
    <property type="match status" value="1"/>
</dbReference>
<sequence>MEAEYQAYYIGLKIDDEYLFQSLRRLYKKVYDNYIESISANILADCYKATYSRLASADERRFETVVESKLSPADERKLRGRDVSSFDRYQTGTVVSYTLSSKSSRSSLVEKDGNFGSALKESTLAGVNHDDSSSNSRTKEDVLAEDSKEDEASLKNRKRKIKRIVAKPITGVAALDSSLQSSLSLPRVTCKKCSLEIDEAYVIRRTHVLENHCSSRDDVDSSEILSAEMRLCFPNSLVCSDYQMRHKDEFYAQTPEGDLIRNHFERMRQDFTSSLHSQIRSCFPYVPPKSAKNVHLDNARGLPTASMCEKLAHVLKNTVPLPEKVLRMDRSSSPDLPNYDSDDDIQILEEKIQSVPAHGQAGENIKASEEGREEENPTQNSQCFPVERSLEGDKSWSKLSAWTVTAKLYRFIDLFLVPFKTEKFIVIFGDLFLQVVYLLYSVVATMKNQSQSQSPPAAYAKYLNDFEECDEVQLTVPKKKFVDRHLKETVMLKAQDNGQVYNNMPSTSRGKEVRRYVVEKRRLRDDDPSSTFRDDYSRGALLQNLDFYQQASNVAQTFGGESKQRSKKMCFTFARFGECQYGADCRFSHSPKPMKLEDQFDKFPESNRMKPKMLEESEDPDVTCRRLEQRLFEIQRELTLLEEEGKKPKSSVVIPKRNKSAMPSTSDGFGCNMKASINVGGDFIVRIGNSHRKTKEASHCKEEESYHIDRKIPKKRSRISSLVDGPDAKNSILLEVSDDDQRMSESLTEAKSFQADRVSSESETDLVSNSSEENFSLNERAESSTAELVSDTEIGTDLSQKGDFAEPIDFSFITNSGALVTISDDELDDKVKDGDSSRPISYCEALSAPFVFRDCHLLSEKLPEDVVRELEKLSVFGKHSSSDKKDIKEGEAYGGGECWTGVEQRKYQEWLSKKNFALTEEQTCELNALGNKAKNIFQRYT</sequence>
<dbReference type="SMART" id="SM00356">
    <property type="entry name" value="ZnF_C3H1"/>
    <property type="match status" value="1"/>
</dbReference>
<accession>A0A0N4VEP7</accession>
<keyword evidence="3 4" id="KW-0862">Zinc</keyword>
<evidence type="ECO:0000313" key="9">
    <source>
        <dbReference type="WBParaSite" id="EVEC_0000916501-mRNA-1"/>
    </source>
</evidence>
<dbReference type="OrthoDB" id="5793923at2759"/>
<feature type="region of interest" description="Disordered" evidence="5">
    <location>
        <begin position="357"/>
        <end position="385"/>
    </location>
</feature>
<protein>
    <submittedName>
        <fullName evidence="9">C3H1-type domain-containing protein</fullName>
    </submittedName>
</protein>
<dbReference type="InterPro" id="IPR000571">
    <property type="entry name" value="Znf_CCCH"/>
</dbReference>
<dbReference type="SUPFAM" id="SSF90229">
    <property type="entry name" value="CCCH zinc finger"/>
    <property type="match status" value="1"/>
</dbReference>
<evidence type="ECO:0000256" key="1">
    <source>
        <dbReference type="ARBA" id="ARBA00022723"/>
    </source>
</evidence>
<evidence type="ECO:0000313" key="8">
    <source>
        <dbReference type="Proteomes" id="UP000274131"/>
    </source>
</evidence>
<keyword evidence="1 4" id="KW-0479">Metal-binding</keyword>
<keyword evidence="2 4" id="KW-0863">Zinc-finger</keyword>
<feature type="region of interest" description="Disordered" evidence="5">
    <location>
        <begin position="740"/>
        <end position="789"/>
    </location>
</feature>
<feature type="zinc finger region" description="C3H1-type" evidence="4">
    <location>
        <begin position="564"/>
        <end position="592"/>
    </location>
</feature>
<dbReference type="WBParaSite" id="EVEC_0000916501-mRNA-1">
    <property type="protein sequence ID" value="EVEC_0000916501-mRNA-1"/>
    <property type="gene ID" value="EVEC_0000916501"/>
</dbReference>
<dbReference type="EMBL" id="UXUI01009510">
    <property type="protein sequence ID" value="VDD93855.1"/>
    <property type="molecule type" value="Genomic_DNA"/>
</dbReference>
<evidence type="ECO:0000259" key="6">
    <source>
        <dbReference type="PROSITE" id="PS50103"/>
    </source>
</evidence>
<evidence type="ECO:0000256" key="3">
    <source>
        <dbReference type="ARBA" id="ARBA00022833"/>
    </source>
</evidence>
<feature type="domain" description="C3H1-type" evidence="6">
    <location>
        <begin position="564"/>
        <end position="592"/>
    </location>
</feature>
<dbReference type="Proteomes" id="UP000274131">
    <property type="component" value="Unassembled WGS sequence"/>
</dbReference>
<reference evidence="9" key="1">
    <citation type="submission" date="2017-02" db="UniProtKB">
        <authorList>
            <consortium name="WormBaseParasite"/>
        </authorList>
    </citation>
    <scope>IDENTIFICATION</scope>
</reference>
<name>A0A0N4VEP7_ENTVE</name>
<reference evidence="7 8" key="2">
    <citation type="submission" date="2018-10" db="EMBL/GenBank/DDBJ databases">
        <authorList>
            <consortium name="Pathogen Informatics"/>
        </authorList>
    </citation>
    <scope>NUCLEOTIDE SEQUENCE [LARGE SCALE GENOMIC DNA]</scope>
</reference>
<keyword evidence="8" id="KW-1185">Reference proteome</keyword>
<evidence type="ECO:0000256" key="2">
    <source>
        <dbReference type="ARBA" id="ARBA00022771"/>
    </source>
</evidence>